<feature type="transmembrane region" description="Helical" evidence="7">
    <location>
        <begin position="171"/>
        <end position="191"/>
    </location>
</feature>
<evidence type="ECO:0000259" key="8">
    <source>
        <dbReference type="Pfam" id="PF20684"/>
    </source>
</evidence>
<dbReference type="Pfam" id="PF20684">
    <property type="entry name" value="Fung_rhodopsin"/>
    <property type="match status" value="1"/>
</dbReference>
<dbReference type="EMBL" id="JAZHXI010000017">
    <property type="protein sequence ID" value="KAL2062255.1"/>
    <property type="molecule type" value="Genomic_DNA"/>
</dbReference>
<keyword evidence="3 7" id="KW-1133">Transmembrane helix</keyword>
<evidence type="ECO:0000256" key="2">
    <source>
        <dbReference type="ARBA" id="ARBA00022692"/>
    </source>
</evidence>
<name>A0ABR4BX71_9HELO</name>
<dbReference type="InterPro" id="IPR049326">
    <property type="entry name" value="Rhodopsin_dom_fungi"/>
</dbReference>
<feature type="transmembrane region" description="Helical" evidence="7">
    <location>
        <begin position="243"/>
        <end position="267"/>
    </location>
</feature>
<feature type="transmembrane region" description="Helical" evidence="7">
    <location>
        <begin position="83"/>
        <end position="107"/>
    </location>
</feature>
<evidence type="ECO:0000256" key="6">
    <source>
        <dbReference type="SAM" id="MobiDB-lite"/>
    </source>
</evidence>
<feature type="compositionally biased region" description="Polar residues" evidence="6">
    <location>
        <begin position="354"/>
        <end position="381"/>
    </location>
</feature>
<evidence type="ECO:0000313" key="10">
    <source>
        <dbReference type="Proteomes" id="UP001595075"/>
    </source>
</evidence>
<evidence type="ECO:0000256" key="3">
    <source>
        <dbReference type="ARBA" id="ARBA00022989"/>
    </source>
</evidence>
<dbReference type="PANTHER" id="PTHR33048">
    <property type="entry name" value="PTH11-LIKE INTEGRAL MEMBRANE PROTEIN (AFU_ORTHOLOGUE AFUA_5G11245)"/>
    <property type="match status" value="1"/>
</dbReference>
<comment type="caution">
    <text evidence="9">The sequence shown here is derived from an EMBL/GenBank/DDBJ whole genome shotgun (WGS) entry which is preliminary data.</text>
</comment>
<feature type="transmembrane region" description="Helical" evidence="7">
    <location>
        <begin position="12"/>
        <end position="30"/>
    </location>
</feature>
<organism evidence="9 10">
    <name type="scientific">Oculimacula yallundae</name>
    <dbReference type="NCBI Taxonomy" id="86028"/>
    <lineage>
        <taxon>Eukaryota</taxon>
        <taxon>Fungi</taxon>
        <taxon>Dikarya</taxon>
        <taxon>Ascomycota</taxon>
        <taxon>Pezizomycotina</taxon>
        <taxon>Leotiomycetes</taxon>
        <taxon>Helotiales</taxon>
        <taxon>Ploettnerulaceae</taxon>
        <taxon>Oculimacula</taxon>
    </lineage>
</organism>
<feature type="transmembrane region" description="Helical" evidence="7">
    <location>
        <begin position="203"/>
        <end position="223"/>
    </location>
</feature>
<evidence type="ECO:0000256" key="4">
    <source>
        <dbReference type="ARBA" id="ARBA00023136"/>
    </source>
</evidence>
<sequence>MPANRAPEVYAVAGVFLALTWITALLRCYVRGVLVKKFGLEDYLAILALILFTSTGAFALLGISHSMGMHLAEIPLENLTPAMMYWFSTELAYVLATCALKMSVAVFLLRIAVKKSHKIILYTTSAGVMIFTVGYFLFLVFQCSPIDYFWNQFSLKPGSCLDPELVGALTYAHSGLNAFADVVLALLPVIIVSKLQMSPRTKLTVSIIMSMGVIACVAVIVRIPYVKILVDNAKDFLFSSTDVVIWSTIEPGLAITAANLATLRPLFNSCLSRKKLWGPTTAYGNYGNSTNMSGFSARKGYVRSGGNKPDEMNLSSLSNTRHEVIIEATHSMKPESRTSQKKVQKAPSWDIESQPEQLQEKGPSSSQEILRTTQTEVSSELHTPLPQRPARSYSRPLDPNTDGRRYGWPLVSPISSNRDRSPDQPFNRTASDQWI</sequence>
<dbReference type="Proteomes" id="UP001595075">
    <property type="component" value="Unassembled WGS sequence"/>
</dbReference>
<feature type="transmembrane region" description="Helical" evidence="7">
    <location>
        <begin position="42"/>
        <end position="63"/>
    </location>
</feature>
<keyword evidence="10" id="KW-1185">Reference proteome</keyword>
<gene>
    <name evidence="9" type="ORF">VTL71DRAFT_6521</name>
</gene>
<reference evidence="9 10" key="1">
    <citation type="journal article" date="2024" name="Commun. Biol.">
        <title>Comparative genomic analysis of thermophilic fungi reveals convergent evolutionary adaptations and gene losses.</title>
        <authorList>
            <person name="Steindorff A.S."/>
            <person name="Aguilar-Pontes M.V."/>
            <person name="Robinson A.J."/>
            <person name="Andreopoulos B."/>
            <person name="LaButti K."/>
            <person name="Kuo A."/>
            <person name="Mondo S."/>
            <person name="Riley R."/>
            <person name="Otillar R."/>
            <person name="Haridas S."/>
            <person name="Lipzen A."/>
            <person name="Grimwood J."/>
            <person name="Schmutz J."/>
            <person name="Clum A."/>
            <person name="Reid I.D."/>
            <person name="Moisan M.C."/>
            <person name="Butler G."/>
            <person name="Nguyen T.T.M."/>
            <person name="Dewar K."/>
            <person name="Conant G."/>
            <person name="Drula E."/>
            <person name="Henrissat B."/>
            <person name="Hansel C."/>
            <person name="Singer S."/>
            <person name="Hutchinson M.I."/>
            <person name="de Vries R.P."/>
            <person name="Natvig D.O."/>
            <person name="Powell A.J."/>
            <person name="Tsang A."/>
            <person name="Grigoriev I.V."/>
        </authorList>
    </citation>
    <scope>NUCLEOTIDE SEQUENCE [LARGE SCALE GENOMIC DNA]</scope>
    <source>
        <strain evidence="9 10">CBS 494.80</strain>
    </source>
</reference>
<protein>
    <recommendedName>
        <fullName evidence="8">Rhodopsin domain-containing protein</fullName>
    </recommendedName>
</protein>
<evidence type="ECO:0000313" key="9">
    <source>
        <dbReference type="EMBL" id="KAL2062255.1"/>
    </source>
</evidence>
<accession>A0ABR4BX71</accession>
<evidence type="ECO:0000256" key="5">
    <source>
        <dbReference type="ARBA" id="ARBA00038359"/>
    </source>
</evidence>
<comment type="similarity">
    <text evidence="5">Belongs to the SAT4 family.</text>
</comment>
<proteinExistence type="inferred from homology"/>
<feature type="compositionally biased region" description="Polar residues" evidence="6">
    <location>
        <begin position="424"/>
        <end position="435"/>
    </location>
</feature>
<feature type="compositionally biased region" description="Basic and acidic residues" evidence="6">
    <location>
        <begin position="328"/>
        <end position="338"/>
    </location>
</feature>
<feature type="region of interest" description="Disordered" evidence="6">
    <location>
        <begin position="328"/>
        <end position="435"/>
    </location>
</feature>
<dbReference type="InterPro" id="IPR052337">
    <property type="entry name" value="SAT4-like"/>
</dbReference>
<evidence type="ECO:0000256" key="1">
    <source>
        <dbReference type="ARBA" id="ARBA00004141"/>
    </source>
</evidence>
<keyword evidence="4 7" id="KW-0472">Membrane</keyword>
<feature type="transmembrane region" description="Helical" evidence="7">
    <location>
        <begin position="119"/>
        <end position="141"/>
    </location>
</feature>
<keyword evidence="2 7" id="KW-0812">Transmembrane</keyword>
<evidence type="ECO:0000256" key="7">
    <source>
        <dbReference type="SAM" id="Phobius"/>
    </source>
</evidence>
<feature type="domain" description="Rhodopsin" evidence="8">
    <location>
        <begin position="26"/>
        <end position="268"/>
    </location>
</feature>
<dbReference type="PANTHER" id="PTHR33048:SF96">
    <property type="entry name" value="INTEGRAL MEMBRANE PROTEIN"/>
    <property type="match status" value="1"/>
</dbReference>
<comment type="subcellular location">
    <subcellularLocation>
        <location evidence="1">Membrane</location>
        <topology evidence="1">Multi-pass membrane protein</topology>
    </subcellularLocation>
</comment>